<organism evidence="9 10">
    <name type="scientific">Triplophysa rosa</name>
    <name type="common">Cave loach</name>
    <dbReference type="NCBI Taxonomy" id="992332"/>
    <lineage>
        <taxon>Eukaryota</taxon>
        <taxon>Metazoa</taxon>
        <taxon>Chordata</taxon>
        <taxon>Craniata</taxon>
        <taxon>Vertebrata</taxon>
        <taxon>Euteleostomi</taxon>
        <taxon>Actinopterygii</taxon>
        <taxon>Neopterygii</taxon>
        <taxon>Teleostei</taxon>
        <taxon>Ostariophysi</taxon>
        <taxon>Cypriniformes</taxon>
        <taxon>Nemacheilidae</taxon>
        <taxon>Triplophysa</taxon>
    </lineage>
</organism>
<evidence type="ECO:0000256" key="3">
    <source>
        <dbReference type="ARBA" id="ARBA00022833"/>
    </source>
</evidence>
<feature type="compositionally biased region" description="Polar residues" evidence="6">
    <location>
        <begin position="97"/>
        <end position="112"/>
    </location>
</feature>
<dbReference type="Gene3D" id="4.10.830.40">
    <property type="match status" value="1"/>
</dbReference>
<dbReference type="InterPro" id="IPR048997">
    <property type="entry name" value="Stonustoxin-like_helical"/>
</dbReference>
<dbReference type="Pfam" id="PF00041">
    <property type="entry name" value="fn3"/>
    <property type="match status" value="1"/>
</dbReference>
<dbReference type="Gene3D" id="1.20.58.1200">
    <property type="entry name" value="RNA silencing suppressor P21, N-terminal domain"/>
    <property type="match status" value="6"/>
</dbReference>
<reference evidence="9" key="1">
    <citation type="submission" date="2021-02" db="EMBL/GenBank/DDBJ databases">
        <title>Comparative genomics reveals that relaxation of natural selection precedes convergent phenotypic evolution of cavefish.</title>
        <authorList>
            <person name="Peng Z."/>
        </authorList>
    </citation>
    <scope>NUCLEOTIDE SEQUENCE</scope>
    <source>
        <tissue evidence="9">Muscle</tissue>
    </source>
</reference>
<keyword evidence="10" id="KW-1185">Reference proteome</keyword>
<keyword evidence="2 4" id="KW-0863">Zinc-finger</keyword>
<dbReference type="InterPro" id="IPR013783">
    <property type="entry name" value="Ig-like_fold"/>
</dbReference>
<feature type="compositionally biased region" description="Basic and acidic residues" evidence="6">
    <location>
        <begin position="113"/>
        <end position="126"/>
    </location>
</feature>
<feature type="domain" description="Fibronectin type-III" evidence="8">
    <location>
        <begin position="957"/>
        <end position="1052"/>
    </location>
</feature>
<dbReference type="InterPro" id="IPR017907">
    <property type="entry name" value="Znf_RING_CS"/>
</dbReference>
<evidence type="ECO:0000259" key="7">
    <source>
        <dbReference type="PROSITE" id="PS50089"/>
    </source>
</evidence>
<evidence type="ECO:0000313" key="9">
    <source>
        <dbReference type="EMBL" id="KAI7800848.1"/>
    </source>
</evidence>
<dbReference type="InterPro" id="IPR013083">
    <property type="entry name" value="Znf_RING/FYVE/PHD"/>
</dbReference>
<dbReference type="Pfam" id="PF18078">
    <property type="entry name" value="Thioredoxin_11"/>
    <property type="match status" value="1"/>
</dbReference>
<dbReference type="Gene3D" id="2.60.40.10">
    <property type="entry name" value="Immunoglobulins"/>
    <property type="match status" value="2"/>
</dbReference>
<dbReference type="GO" id="GO:0008270">
    <property type="term" value="F:zinc ion binding"/>
    <property type="evidence" value="ECO:0007669"/>
    <property type="project" value="UniProtKB-KW"/>
</dbReference>
<evidence type="ECO:0000259" key="8">
    <source>
        <dbReference type="PROSITE" id="PS50853"/>
    </source>
</evidence>
<dbReference type="SMART" id="SM00184">
    <property type="entry name" value="RING"/>
    <property type="match status" value="1"/>
</dbReference>
<feature type="compositionally biased region" description="Polar residues" evidence="6">
    <location>
        <begin position="205"/>
        <end position="220"/>
    </location>
</feature>
<feature type="non-terminal residue" evidence="9">
    <location>
        <position position="1927"/>
    </location>
</feature>
<keyword evidence="1" id="KW-0479">Metal-binding</keyword>
<evidence type="ECO:0000256" key="6">
    <source>
        <dbReference type="SAM" id="MobiDB-lite"/>
    </source>
</evidence>
<feature type="region of interest" description="Disordered" evidence="6">
    <location>
        <begin position="1"/>
        <end position="222"/>
    </location>
</feature>
<feature type="compositionally biased region" description="Polar residues" evidence="6">
    <location>
        <begin position="133"/>
        <end position="148"/>
    </location>
</feature>
<feature type="compositionally biased region" description="Basic and acidic residues" evidence="6">
    <location>
        <begin position="149"/>
        <end position="162"/>
    </location>
</feature>
<evidence type="ECO:0000256" key="5">
    <source>
        <dbReference type="SAM" id="Coils"/>
    </source>
</evidence>
<feature type="compositionally biased region" description="Polar residues" evidence="6">
    <location>
        <begin position="32"/>
        <end position="41"/>
    </location>
</feature>
<gene>
    <name evidence="9" type="ORF">IRJ41_013613</name>
</gene>
<feature type="compositionally biased region" description="Polar residues" evidence="6">
    <location>
        <begin position="61"/>
        <end position="76"/>
    </location>
</feature>
<evidence type="ECO:0000256" key="2">
    <source>
        <dbReference type="ARBA" id="ARBA00022771"/>
    </source>
</evidence>
<feature type="compositionally biased region" description="Basic and acidic residues" evidence="6">
    <location>
        <begin position="77"/>
        <end position="90"/>
    </location>
</feature>
<dbReference type="InterPro" id="IPR040581">
    <property type="entry name" value="Thioredoxin_11"/>
</dbReference>
<dbReference type="EMBL" id="JAFHDT010000014">
    <property type="protein sequence ID" value="KAI7800848.1"/>
    <property type="molecule type" value="Genomic_DNA"/>
</dbReference>
<dbReference type="SUPFAM" id="SSF49265">
    <property type="entry name" value="Fibronectin type III"/>
    <property type="match status" value="1"/>
</dbReference>
<dbReference type="CDD" id="cd19802">
    <property type="entry name" value="Bbox1_TRIM8-like"/>
    <property type="match status" value="1"/>
</dbReference>
<dbReference type="PROSITE" id="PS00518">
    <property type="entry name" value="ZF_RING_1"/>
    <property type="match status" value="1"/>
</dbReference>
<sequence length="1927" mass="220956">MDTQDSDEEMENMECEQIKPVEATSPAPSCLPPQSDQSIHQPKQLKDRTPRKRKNKRLRPDNTTSPAPSCTSLQSDHSMDRPINLKERTQTKILRPDNTTSPAPSCTSLQSDHSMDRPINLKERTQTKILRPDNTTSPAPSCTSLQSDHSMDRPINLKERTQTKILRPDNTTSPAPSCTSLQSDHSMDRPINLKERTQTKILRPDNTTSPATSCTSLQSDHSMDRPINLKESIMKKNVKEPIYRHDSLLRMEVMSPDISTFSATLLTEDHYRCSVCTEVFKNPVSIPCGHSYCKHCIEIYWNKPTQAECYACPQCRKRFRDRPVLNVNLALAKLIEELKRAGFSPALPAHCYAGPEDVSCDICSDMELKAVKSCLTCCVSYCETHIRQHYTVPALQRHNLVEPCSIFCDSEINTMSTAEKKIQGENKRLTARLSKLKSTLKEKDAQAKRLCKGFEIHCNDFPSDIIEVAALGRPLSLGMLYDTKSDSYSQTSSLWNNNITASMRVSLPRPQTDVKVLDGDSLQDRFRALEMSSVLRTRVLHGQLEVNGAAAFLNHPVQSEHRVTLHYKTTTRLDTISQTLLQEGVSPSLIHSTTATHVIIAVSYGAQAFFVFDNERFGTETFTEMKHVIMKLMSTSCEQEILSSLTNTERDNSSFYKCSVYIDVGDWKSPVPFNKAVEIYSSLTKLLGCEKAVPLKVWLYPLKKLNKTPACAALNGVSKSLMLRVENVLDQMNKQTRTCQDFMTSPDNLSVIIWFPGLKDNLVEFSELLQKHQADFQDKIAAIAEDIQVKEEEEEMRLQLLLQRHERSPFNAENISQWLENKDTELKILNDCKAADITLVKSQTEFQQIINHPQITRVMCLNLTLPDVEDSFLTALKQHTESDHITATDSHQFKPVKISQKVLVDIQLYVAAKEANDDSEQTRFIAASVPNAGFPECSVQFYYAGRIVSRNMEFAVKPDVAQIAQIKHKSVSMTWSHLEKKDIERYVVEYQVVVDDEINTWKQTTVYTDTFKGKCVLSGLEPDTEYQLRYAVCYNQSMSNFSWLISFKTSMVARPGQPSVTKLSKDTLRVEWLKAKADEDCPVLHYMVEYKEAGLEGWSSVQTQGPQCEYALTTPHSTCYRVRVSAVYEQITSKPSEETAVPVDVWIINLSERKSSILLEVLKLQTEKKPVELIDWTHEESEVRGFLQCLPYISQLRFSEPSYESSELWKKSKRLFIKNLFLQAALCQKETIETTVRMLLSSVDYGKCDFLLDLCSHVKDYESQTGRSVLPALQSIYHQSSPEVWRINLSERKSSILLEVLKLQTEKKPVELIDWTHEESEVRGFLQCLPYISQLRFENVFFEKRESAAQFVMNLFTAASAFDTNTEEKYTELLTSVCSYTTFPCDEDYYDDNDLEDQIERWDFLLYLYSHVKDYESQTGRSVLPALQSIYHQSSPAVWRINLSHRKSSILLEVLKLQTEKKPVELIDWTHEESEVRGFLQYLPYISQLRFCKDTLKKEEKKKSSFQFLMNLSVAASECDTNTEKYKELLTSVCNYTTFPCDDDDEYFEYQIEQCDFLLDLCSHVKTYQCQTGRNVLPALQSIYHQSSPAVWIIYFDKKSSILLEVLKLQIEKKPVELRGWTHERSKVRRFLQCLPYISQLRLSSVLCKDKPEECFQFLVNLFVSASECETNTGENYTELLTSVCSYTSFPCDDLILSVQCDFLLDLYSHVKNYESETGRSVLPALQSIYHQSSPEVWIINLSERKSSILLEVLKLQTEKKPVELIDWTHDESEVRGFLQCLPYISELRSPLSSSDSFEKLERRKKLLAFNLCLQEPSLLREITESSLESLFSYIYHGNCGFLLDLCSHVKDYESETGRSVLPALQSIYHQSSPEVWIINLSERKSSILLEVLKLQTEKKPVELIDWTHEESEVRGFLQCLPYLSEL</sequence>
<feature type="coiled-coil region" evidence="5">
    <location>
        <begin position="419"/>
        <end position="446"/>
    </location>
</feature>
<evidence type="ECO:0000256" key="4">
    <source>
        <dbReference type="PROSITE-ProRule" id="PRU00175"/>
    </source>
</evidence>
<dbReference type="InterPro" id="IPR052090">
    <property type="entry name" value="Cytolytic_pore-forming_toxin"/>
</dbReference>
<dbReference type="InterPro" id="IPR036116">
    <property type="entry name" value="FN3_sf"/>
</dbReference>
<dbReference type="Gene3D" id="3.30.40.10">
    <property type="entry name" value="Zinc/RING finger domain, C3HC4 (zinc finger)"/>
    <property type="match status" value="1"/>
</dbReference>
<evidence type="ECO:0000313" key="10">
    <source>
        <dbReference type="Proteomes" id="UP001059041"/>
    </source>
</evidence>
<dbReference type="PANTHER" id="PTHR31594:SF16">
    <property type="entry name" value="SI:CH211-281L24.3"/>
    <property type="match status" value="1"/>
</dbReference>
<feature type="compositionally biased region" description="Basic and acidic residues" evidence="6">
    <location>
        <begin position="185"/>
        <end position="198"/>
    </location>
</feature>
<dbReference type="SMART" id="SM00060">
    <property type="entry name" value="FN3"/>
    <property type="match status" value="2"/>
</dbReference>
<name>A0A9W7TL00_TRIRA</name>
<dbReference type="SUPFAM" id="SSF57850">
    <property type="entry name" value="RING/U-box"/>
    <property type="match status" value="1"/>
</dbReference>
<dbReference type="PANTHER" id="PTHR31594">
    <property type="entry name" value="AIG1-TYPE G DOMAIN-CONTAINING PROTEIN"/>
    <property type="match status" value="1"/>
</dbReference>
<dbReference type="CDD" id="cd00063">
    <property type="entry name" value="FN3"/>
    <property type="match status" value="2"/>
</dbReference>
<proteinExistence type="predicted"/>
<dbReference type="Proteomes" id="UP001059041">
    <property type="component" value="Linkage Group LG14"/>
</dbReference>
<feature type="compositionally biased region" description="Acidic residues" evidence="6">
    <location>
        <begin position="1"/>
        <end position="14"/>
    </location>
</feature>
<feature type="domain" description="Fibronectin type-III" evidence="8">
    <location>
        <begin position="1054"/>
        <end position="1148"/>
    </location>
</feature>
<comment type="caution">
    <text evidence="9">The sequence shown here is derived from an EMBL/GenBank/DDBJ whole genome shotgun (WGS) entry which is preliminary data.</text>
</comment>
<feature type="compositionally biased region" description="Polar residues" evidence="6">
    <location>
        <begin position="169"/>
        <end position="184"/>
    </location>
</feature>
<dbReference type="PROSITE" id="PS50089">
    <property type="entry name" value="ZF_RING_2"/>
    <property type="match status" value="1"/>
</dbReference>
<dbReference type="InterPro" id="IPR001841">
    <property type="entry name" value="Znf_RING"/>
</dbReference>
<dbReference type="InterPro" id="IPR003961">
    <property type="entry name" value="FN3_dom"/>
</dbReference>
<feature type="domain" description="RING-type" evidence="7">
    <location>
        <begin position="273"/>
        <end position="316"/>
    </location>
</feature>
<dbReference type="Pfam" id="PF15227">
    <property type="entry name" value="zf-C3HC4_4"/>
    <property type="match status" value="1"/>
</dbReference>
<keyword evidence="3" id="KW-0862">Zinc</keyword>
<protein>
    <submittedName>
        <fullName evidence="9">Uncharacterized protein</fullName>
    </submittedName>
</protein>
<keyword evidence="5" id="KW-0175">Coiled coil</keyword>
<dbReference type="PROSITE" id="PS50853">
    <property type="entry name" value="FN3"/>
    <property type="match status" value="2"/>
</dbReference>
<accession>A0A9W7TL00</accession>
<dbReference type="Pfam" id="PF21109">
    <property type="entry name" value="Stonustoxin_helical"/>
    <property type="match status" value="1"/>
</dbReference>
<evidence type="ECO:0000256" key="1">
    <source>
        <dbReference type="ARBA" id="ARBA00022723"/>
    </source>
</evidence>